<dbReference type="InterPro" id="IPR050177">
    <property type="entry name" value="Lipid_A_modif_metabolic_enz"/>
</dbReference>
<gene>
    <name evidence="2" type="ORF">FB471_5652</name>
</gene>
<protein>
    <submittedName>
        <fullName evidence="2">Nucleoside-diphosphate-sugar epimerase</fullName>
    </submittedName>
</protein>
<dbReference type="EMBL" id="VFML01000001">
    <property type="protein sequence ID" value="TQJ05812.1"/>
    <property type="molecule type" value="Genomic_DNA"/>
</dbReference>
<evidence type="ECO:0000259" key="1">
    <source>
        <dbReference type="Pfam" id="PF01370"/>
    </source>
</evidence>
<sequence length="304" mass="32303">MPARVLLFGANGFLGRQVAHALAEDPRVGVLIRAGRSAPAGPDWIQHDLVTATVTELSTVLRRTRPDAVINCAGRLSGDATELVEANVLVTAKLLDAMAEHARGLRLVVLGSAAEYGVVPMGQPVTETDPTSPVAPYGATRLASTQLARLAGEQGRVDAVALRLFNPVGPGLPAENVLGKAAVGLRAALAHGRDHIRLGPLDTYRDFVDVRDVAAAIREAALVDWLKDQVLNVGGGMAVAVRDAVRLLAEVAGFPGEIHESEPAPSRSSTVNWIAADLTRIRQALGWAPRYDLRAMIRAAWEER</sequence>
<dbReference type="Gene3D" id="3.90.25.10">
    <property type="entry name" value="UDP-galactose 4-epimerase, domain 1"/>
    <property type="match status" value="1"/>
</dbReference>
<name>A0A542DRU1_AMYCI</name>
<evidence type="ECO:0000313" key="3">
    <source>
        <dbReference type="Proteomes" id="UP000320876"/>
    </source>
</evidence>
<dbReference type="OrthoDB" id="62093at2"/>
<dbReference type="Proteomes" id="UP000320876">
    <property type="component" value="Unassembled WGS sequence"/>
</dbReference>
<dbReference type="Pfam" id="PF01370">
    <property type="entry name" value="Epimerase"/>
    <property type="match status" value="1"/>
</dbReference>
<feature type="domain" description="NAD-dependent epimerase/dehydratase" evidence="1">
    <location>
        <begin position="5"/>
        <end position="222"/>
    </location>
</feature>
<evidence type="ECO:0000313" key="2">
    <source>
        <dbReference type="EMBL" id="TQJ05812.1"/>
    </source>
</evidence>
<accession>A0A542DRU1</accession>
<dbReference type="InterPro" id="IPR036291">
    <property type="entry name" value="NAD(P)-bd_dom_sf"/>
</dbReference>
<dbReference type="AlphaFoldDB" id="A0A542DRU1"/>
<keyword evidence="3" id="KW-1185">Reference proteome</keyword>
<reference evidence="2 3" key="1">
    <citation type="submission" date="2019-06" db="EMBL/GenBank/DDBJ databases">
        <title>Sequencing the genomes of 1000 actinobacteria strains.</title>
        <authorList>
            <person name="Klenk H.-P."/>
        </authorList>
    </citation>
    <scope>NUCLEOTIDE SEQUENCE [LARGE SCALE GENOMIC DNA]</scope>
    <source>
        <strain evidence="2 3">DSM 45679</strain>
    </source>
</reference>
<proteinExistence type="predicted"/>
<organism evidence="2 3">
    <name type="scientific">Amycolatopsis cihanbeyliensis</name>
    <dbReference type="NCBI Taxonomy" id="1128664"/>
    <lineage>
        <taxon>Bacteria</taxon>
        <taxon>Bacillati</taxon>
        <taxon>Actinomycetota</taxon>
        <taxon>Actinomycetes</taxon>
        <taxon>Pseudonocardiales</taxon>
        <taxon>Pseudonocardiaceae</taxon>
        <taxon>Amycolatopsis</taxon>
    </lineage>
</organism>
<dbReference type="PANTHER" id="PTHR43245">
    <property type="entry name" value="BIFUNCTIONAL POLYMYXIN RESISTANCE PROTEIN ARNA"/>
    <property type="match status" value="1"/>
</dbReference>
<dbReference type="RefSeq" id="WP_142001289.1">
    <property type="nucleotide sequence ID" value="NZ_VFML01000001.1"/>
</dbReference>
<dbReference type="Gene3D" id="3.40.50.720">
    <property type="entry name" value="NAD(P)-binding Rossmann-like Domain"/>
    <property type="match status" value="1"/>
</dbReference>
<comment type="caution">
    <text evidence="2">The sequence shown here is derived from an EMBL/GenBank/DDBJ whole genome shotgun (WGS) entry which is preliminary data.</text>
</comment>
<dbReference type="PANTHER" id="PTHR43245:SF13">
    <property type="entry name" value="UDP-D-APIOSE_UDP-D-XYLOSE SYNTHASE 2"/>
    <property type="match status" value="1"/>
</dbReference>
<dbReference type="InterPro" id="IPR001509">
    <property type="entry name" value="Epimerase_deHydtase"/>
</dbReference>
<dbReference type="SUPFAM" id="SSF51735">
    <property type="entry name" value="NAD(P)-binding Rossmann-fold domains"/>
    <property type="match status" value="1"/>
</dbReference>